<evidence type="ECO:0000313" key="10">
    <source>
        <dbReference type="EMBL" id="QDT74842.1"/>
    </source>
</evidence>
<dbReference type="GO" id="GO:0005524">
    <property type="term" value="F:ATP binding"/>
    <property type="evidence" value="ECO:0007669"/>
    <property type="project" value="UniProtKB-UniRule"/>
</dbReference>
<dbReference type="PANTHER" id="PTHR43289:SF6">
    <property type="entry name" value="SERINE_THREONINE-PROTEIN KINASE NEKL-3"/>
    <property type="match status" value="1"/>
</dbReference>
<feature type="region of interest" description="Disordered" evidence="8">
    <location>
        <begin position="437"/>
        <end position="463"/>
    </location>
</feature>
<dbReference type="Gene3D" id="1.10.510.10">
    <property type="entry name" value="Transferase(Phosphotransferase) domain 1"/>
    <property type="match status" value="1"/>
</dbReference>
<dbReference type="OrthoDB" id="6111975at2"/>
<dbReference type="Gene3D" id="3.30.200.20">
    <property type="entry name" value="Phosphorylase Kinase, domain 1"/>
    <property type="match status" value="1"/>
</dbReference>
<dbReference type="EC" id="2.7.11.1" evidence="1"/>
<proteinExistence type="predicted"/>
<keyword evidence="2" id="KW-0723">Serine/threonine-protein kinase</keyword>
<dbReference type="Pfam" id="PF00069">
    <property type="entry name" value="Pkinase"/>
    <property type="match status" value="1"/>
</dbReference>
<gene>
    <name evidence="10" type="primary">prkC_17</name>
    <name evidence="10" type="ORF">I41_40460</name>
</gene>
<feature type="binding site" evidence="7">
    <location>
        <position position="88"/>
    </location>
    <ligand>
        <name>ATP</name>
        <dbReference type="ChEBI" id="CHEBI:30616"/>
    </ligand>
</feature>
<sequence length="546" mass="58054">MDHDSAHQPHGAHDDADDALESDVTVIGSASSITPQVFPLGLTSRELSHALRGEMLGHFLLQHYIGGGGMGVVFKALDTTLDRIVAVKVVSSQRVDNEDLQRRFLIEAQSTARLDHPNIARVHYIGRDRGLPYIVFEFIDGENIRDVVADRGPLPVAESVSYVYQIAHALAHAWQREVVHRDIKPSNILVTADGQAKLVDMGLARLRQMNDETEEDLTATGITLGTFDYISPEQARDPRLADARSDIYSLGCTLFYMLAGRAPFAQGTALQKLLQHQSDRPPDLRSFRGDIPDSVSRVVRRMLAKAPADRHQTPIDLIADLAEILEELDTPLPFAATTLPWTMPARTVPRWRKHALWSAPLAALLLFGVVADRLTRTTGVAAPFFPPLEVAPDVETPAPSGAPRAAADSPAPSSVRLMPSEASLPIGVAPAAQAPVASAPSTGASAPVVSTEGAPTEPPAAFSLDEPWEMSKSLWDIVSNWPPALDAALPANVGGSPAGEGAVPAPVVAPILPSLDAPAVGSPVDGGHSALPPVAPAPASEPVIKP</sequence>
<evidence type="ECO:0000256" key="3">
    <source>
        <dbReference type="ARBA" id="ARBA00022679"/>
    </source>
</evidence>
<keyword evidence="11" id="KW-1185">Reference proteome</keyword>
<dbReference type="InterPro" id="IPR011009">
    <property type="entry name" value="Kinase-like_dom_sf"/>
</dbReference>
<keyword evidence="5 10" id="KW-0418">Kinase</keyword>
<dbReference type="Proteomes" id="UP000317909">
    <property type="component" value="Chromosome"/>
</dbReference>
<evidence type="ECO:0000256" key="2">
    <source>
        <dbReference type="ARBA" id="ARBA00022527"/>
    </source>
</evidence>
<dbReference type="RefSeq" id="WP_145434561.1">
    <property type="nucleotide sequence ID" value="NZ_CP036339.1"/>
</dbReference>
<evidence type="ECO:0000256" key="4">
    <source>
        <dbReference type="ARBA" id="ARBA00022741"/>
    </source>
</evidence>
<evidence type="ECO:0000313" key="11">
    <source>
        <dbReference type="Proteomes" id="UP000317909"/>
    </source>
</evidence>
<dbReference type="SMART" id="SM00220">
    <property type="entry name" value="S_TKc"/>
    <property type="match status" value="1"/>
</dbReference>
<protein>
    <recommendedName>
        <fullName evidence="1">non-specific serine/threonine protein kinase</fullName>
        <ecNumber evidence="1">2.7.11.1</ecNumber>
    </recommendedName>
</protein>
<feature type="domain" description="Protein kinase" evidence="9">
    <location>
        <begin position="59"/>
        <end position="325"/>
    </location>
</feature>
<organism evidence="10 11">
    <name type="scientific">Lacipirellula limnantheis</name>
    <dbReference type="NCBI Taxonomy" id="2528024"/>
    <lineage>
        <taxon>Bacteria</taxon>
        <taxon>Pseudomonadati</taxon>
        <taxon>Planctomycetota</taxon>
        <taxon>Planctomycetia</taxon>
        <taxon>Pirellulales</taxon>
        <taxon>Lacipirellulaceae</taxon>
        <taxon>Lacipirellula</taxon>
    </lineage>
</organism>
<dbReference type="CDD" id="cd14014">
    <property type="entry name" value="STKc_PknB_like"/>
    <property type="match status" value="1"/>
</dbReference>
<name>A0A517U2I6_9BACT</name>
<dbReference type="PROSITE" id="PS00107">
    <property type="entry name" value="PROTEIN_KINASE_ATP"/>
    <property type="match status" value="1"/>
</dbReference>
<dbReference type="FunFam" id="1.10.510.10:FF:000021">
    <property type="entry name" value="Serine/threonine protein kinase"/>
    <property type="match status" value="1"/>
</dbReference>
<accession>A0A517U2I6</accession>
<dbReference type="PANTHER" id="PTHR43289">
    <property type="entry name" value="MITOGEN-ACTIVATED PROTEIN KINASE KINASE KINASE 20-RELATED"/>
    <property type="match status" value="1"/>
</dbReference>
<dbReference type="GO" id="GO:0004674">
    <property type="term" value="F:protein serine/threonine kinase activity"/>
    <property type="evidence" value="ECO:0007669"/>
    <property type="project" value="UniProtKB-KW"/>
</dbReference>
<dbReference type="SUPFAM" id="SSF56112">
    <property type="entry name" value="Protein kinase-like (PK-like)"/>
    <property type="match status" value="1"/>
</dbReference>
<dbReference type="KEGG" id="llh:I41_40460"/>
<dbReference type="InterPro" id="IPR000719">
    <property type="entry name" value="Prot_kinase_dom"/>
</dbReference>
<feature type="region of interest" description="Disordered" evidence="8">
    <location>
        <begin position="395"/>
        <end position="416"/>
    </location>
</feature>
<dbReference type="InterPro" id="IPR008271">
    <property type="entry name" value="Ser/Thr_kinase_AS"/>
</dbReference>
<keyword evidence="4 7" id="KW-0547">Nucleotide-binding</keyword>
<reference evidence="10 11" key="1">
    <citation type="submission" date="2019-02" db="EMBL/GenBank/DDBJ databases">
        <title>Deep-cultivation of Planctomycetes and their phenomic and genomic characterization uncovers novel biology.</title>
        <authorList>
            <person name="Wiegand S."/>
            <person name="Jogler M."/>
            <person name="Boedeker C."/>
            <person name="Pinto D."/>
            <person name="Vollmers J."/>
            <person name="Rivas-Marin E."/>
            <person name="Kohn T."/>
            <person name="Peeters S.H."/>
            <person name="Heuer A."/>
            <person name="Rast P."/>
            <person name="Oberbeckmann S."/>
            <person name="Bunk B."/>
            <person name="Jeske O."/>
            <person name="Meyerdierks A."/>
            <person name="Storesund J.E."/>
            <person name="Kallscheuer N."/>
            <person name="Luecker S."/>
            <person name="Lage O.M."/>
            <person name="Pohl T."/>
            <person name="Merkel B.J."/>
            <person name="Hornburger P."/>
            <person name="Mueller R.-W."/>
            <person name="Bruemmer F."/>
            <person name="Labrenz M."/>
            <person name="Spormann A.M."/>
            <person name="Op den Camp H."/>
            <person name="Overmann J."/>
            <person name="Amann R."/>
            <person name="Jetten M.S.M."/>
            <person name="Mascher T."/>
            <person name="Medema M.H."/>
            <person name="Devos D.P."/>
            <person name="Kaster A.-K."/>
            <person name="Ovreas L."/>
            <person name="Rohde M."/>
            <person name="Galperin M.Y."/>
            <person name="Jogler C."/>
        </authorList>
    </citation>
    <scope>NUCLEOTIDE SEQUENCE [LARGE SCALE GENOMIC DNA]</scope>
    <source>
        <strain evidence="10 11">I41</strain>
    </source>
</reference>
<dbReference type="EMBL" id="CP036339">
    <property type="protein sequence ID" value="QDT74842.1"/>
    <property type="molecule type" value="Genomic_DNA"/>
</dbReference>
<dbReference type="InterPro" id="IPR017441">
    <property type="entry name" value="Protein_kinase_ATP_BS"/>
</dbReference>
<keyword evidence="3 10" id="KW-0808">Transferase</keyword>
<evidence type="ECO:0000256" key="6">
    <source>
        <dbReference type="ARBA" id="ARBA00022840"/>
    </source>
</evidence>
<feature type="region of interest" description="Disordered" evidence="8">
    <location>
        <begin position="523"/>
        <end position="546"/>
    </location>
</feature>
<evidence type="ECO:0000256" key="1">
    <source>
        <dbReference type="ARBA" id="ARBA00012513"/>
    </source>
</evidence>
<dbReference type="PROSITE" id="PS50011">
    <property type="entry name" value="PROTEIN_KINASE_DOM"/>
    <property type="match status" value="1"/>
</dbReference>
<dbReference type="AlphaFoldDB" id="A0A517U2I6"/>
<keyword evidence="6 7" id="KW-0067">ATP-binding</keyword>
<evidence type="ECO:0000256" key="5">
    <source>
        <dbReference type="ARBA" id="ARBA00022777"/>
    </source>
</evidence>
<evidence type="ECO:0000259" key="9">
    <source>
        <dbReference type="PROSITE" id="PS50011"/>
    </source>
</evidence>
<evidence type="ECO:0000256" key="7">
    <source>
        <dbReference type="PROSITE-ProRule" id="PRU10141"/>
    </source>
</evidence>
<feature type="compositionally biased region" description="Low complexity" evidence="8">
    <location>
        <begin position="397"/>
        <end position="414"/>
    </location>
</feature>
<evidence type="ECO:0000256" key="8">
    <source>
        <dbReference type="SAM" id="MobiDB-lite"/>
    </source>
</evidence>
<dbReference type="PROSITE" id="PS00108">
    <property type="entry name" value="PROTEIN_KINASE_ST"/>
    <property type="match status" value="1"/>
</dbReference>